<keyword evidence="2" id="KW-1185">Reference proteome</keyword>
<comment type="caution">
    <text evidence="1">The sequence shown here is derived from an EMBL/GenBank/DDBJ whole genome shotgun (WGS) entry which is preliminary data.</text>
</comment>
<dbReference type="RefSeq" id="WP_127739203.1">
    <property type="nucleotide sequence ID" value="NZ_RZTZ01000006.1"/>
</dbReference>
<proteinExistence type="predicted"/>
<dbReference type="Proteomes" id="UP000288024">
    <property type="component" value="Unassembled WGS sequence"/>
</dbReference>
<accession>A0A437K8U9</accession>
<gene>
    <name evidence="1" type="ORF">EM808_15910</name>
</gene>
<protein>
    <submittedName>
        <fullName evidence="1">Uncharacterized protein</fullName>
    </submittedName>
</protein>
<organism evidence="1 2">
    <name type="scientific">Niallia taxi</name>
    <dbReference type="NCBI Taxonomy" id="2499688"/>
    <lineage>
        <taxon>Bacteria</taxon>
        <taxon>Bacillati</taxon>
        <taxon>Bacillota</taxon>
        <taxon>Bacilli</taxon>
        <taxon>Bacillales</taxon>
        <taxon>Bacillaceae</taxon>
        <taxon>Niallia</taxon>
    </lineage>
</organism>
<dbReference type="EMBL" id="RZTZ01000006">
    <property type="protein sequence ID" value="RVT60732.1"/>
    <property type="molecule type" value="Genomic_DNA"/>
</dbReference>
<sequence>MKIEEKDYLVVIDGFEVEGFIDTEQRCLSCKFHLVYSEDFDAYFCPNCNVWKEAKCSDSECCYCPMRPERPLPV</sequence>
<name>A0A437K8U9_9BACI</name>
<reference evidence="1 2" key="1">
    <citation type="submission" date="2019-01" db="EMBL/GenBank/DDBJ databases">
        <title>Bacillus sp. M5HDSG1-1, whole genome shotgun sequence.</title>
        <authorList>
            <person name="Tuo L."/>
        </authorList>
    </citation>
    <scope>NUCLEOTIDE SEQUENCE [LARGE SCALE GENOMIC DNA]</scope>
    <source>
        <strain evidence="1 2">M5HDSG1-1</strain>
    </source>
</reference>
<evidence type="ECO:0000313" key="1">
    <source>
        <dbReference type="EMBL" id="RVT60732.1"/>
    </source>
</evidence>
<evidence type="ECO:0000313" key="2">
    <source>
        <dbReference type="Proteomes" id="UP000288024"/>
    </source>
</evidence>
<dbReference type="AlphaFoldDB" id="A0A437K8U9"/>